<dbReference type="AlphaFoldDB" id="A0A9Q0VLP2"/>
<name>A0A9Q0VLP2_SALVM</name>
<organism evidence="2 3">
    <name type="scientific">Salix viminalis</name>
    <name type="common">Common osier</name>
    <name type="synonym">Basket willow</name>
    <dbReference type="NCBI Taxonomy" id="40686"/>
    <lineage>
        <taxon>Eukaryota</taxon>
        <taxon>Viridiplantae</taxon>
        <taxon>Streptophyta</taxon>
        <taxon>Embryophyta</taxon>
        <taxon>Tracheophyta</taxon>
        <taxon>Spermatophyta</taxon>
        <taxon>Magnoliopsida</taxon>
        <taxon>eudicotyledons</taxon>
        <taxon>Gunneridae</taxon>
        <taxon>Pentapetalae</taxon>
        <taxon>rosids</taxon>
        <taxon>fabids</taxon>
        <taxon>Malpighiales</taxon>
        <taxon>Salicaceae</taxon>
        <taxon>Saliceae</taxon>
        <taxon>Salix</taxon>
    </lineage>
</organism>
<feature type="region of interest" description="Disordered" evidence="1">
    <location>
        <begin position="35"/>
        <end position="55"/>
    </location>
</feature>
<reference evidence="2" key="2">
    <citation type="journal article" date="2023" name="Int. J. Mol. Sci.">
        <title>De Novo Assembly and Annotation of 11 Diverse Shrub Willow (Salix) Genomes Reveals Novel Gene Organization in Sex-Linked Regions.</title>
        <authorList>
            <person name="Hyden B."/>
            <person name="Feng K."/>
            <person name="Yates T.B."/>
            <person name="Jawdy S."/>
            <person name="Cereghino C."/>
            <person name="Smart L.B."/>
            <person name="Muchero W."/>
        </authorList>
    </citation>
    <scope>NUCLEOTIDE SEQUENCE [LARGE SCALE GENOMIC DNA]</scope>
    <source>
        <tissue evidence="2">Shoot tip</tissue>
    </source>
</reference>
<evidence type="ECO:0000256" key="1">
    <source>
        <dbReference type="SAM" id="MobiDB-lite"/>
    </source>
</evidence>
<feature type="compositionally biased region" description="Polar residues" evidence="1">
    <location>
        <begin position="340"/>
        <end position="352"/>
    </location>
</feature>
<feature type="compositionally biased region" description="Basic and acidic residues" evidence="1">
    <location>
        <begin position="296"/>
        <end position="309"/>
    </location>
</feature>
<evidence type="ECO:0000313" key="2">
    <source>
        <dbReference type="EMBL" id="KAJ6750872.1"/>
    </source>
</evidence>
<comment type="caution">
    <text evidence="2">The sequence shown here is derived from an EMBL/GenBank/DDBJ whole genome shotgun (WGS) entry which is preliminary data.</text>
</comment>
<keyword evidence="3" id="KW-1185">Reference proteome</keyword>
<reference evidence="2" key="1">
    <citation type="submission" date="2022-11" db="EMBL/GenBank/DDBJ databases">
        <authorList>
            <person name="Hyden B.L."/>
            <person name="Feng K."/>
            <person name="Yates T."/>
            <person name="Jawdy S."/>
            <person name="Smart L.B."/>
            <person name="Muchero W."/>
        </authorList>
    </citation>
    <scope>NUCLEOTIDE SEQUENCE</scope>
    <source>
        <tissue evidence="2">Shoot tip</tissue>
    </source>
</reference>
<proteinExistence type="predicted"/>
<feature type="compositionally biased region" description="Basic and acidic residues" evidence="1">
    <location>
        <begin position="322"/>
        <end position="334"/>
    </location>
</feature>
<dbReference type="PANTHER" id="PTHR37261">
    <property type="entry name" value="40S RIBOSOMAL PROTEIN S27"/>
    <property type="match status" value="1"/>
</dbReference>
<accession>A0A9Q0VLP2</accession>
<gene>
    <name evidence="2" type="ORF">OIU85_001413</name>
</gene>
<evidence type="ECO:0000313" key="3">
    <source>
        <dbReference type="Proteomes" id="UP001151529"/>
    </source>
</evidence>
<dbReference type="EMBL" id="JAPFFL010000001">
    <property type="protein sequence ID" value="KAJ6750872.1"/>
    <property type="molecule type" value="Genomic_DNA"/>
</dbReference>
<protein>
    <submittedName>
        <fullName evidence="2">Uncharacterized protein</fullName>
    </submittedName>
</protein>
<sequence length="359" mass="39419">MESSLNHDTSWTAATNWTIAGGSLVDSLAFESSLSPITDEDNDDQDQFSTVDSKSKSPVILYAPTSDPAPCEITKTDGNPNEFEFSFIVERIVNFAQKHEVRQVYVRSTARVYEIYCAPEQQSSTEYLCTVRCGIAARDEEVLLATNVEAVLAHARSSIQEPAEEKLRNGSSLSPNEDDWVEVKALDSPLAINRNSSSSNSDIKPERNSQNLQVFYEATAEITDANPSTSLTLRLLSLQNKGYVCVDEVYVFGDPADASNSDNQVGPMENSAGNSLMAMLVPAFFQMSKSKGIGGGEDKYNIDTRERQNSQDNGSKAAAPADAEKKIQEEERLQEAAGPTSKSVQHEISQQVFKYREQA</sequence>
<dbReference type="OrthoDB" id="1939758at2759"/>
<dbReference type="PANTHER" id="PTHR37261:SF1">
    <property type="entry name" value="40S RIBOSOMAL PROTEIN S27"/>
    <property type="match status" value="1"/>
</dbReference>
<dbReference type="Proteomes" id="UP001151529">
    <property type="component" value="Chromosome 16"/>
</dbReference>
<feature type="region of interest" description="Disordered" evidence="1">
    <location>
        <begin position="295"/>
        <end position="359"/>
    </location>
</feature>